<proteinExistence type="predicted"/>
<dbReference type="GO" id="GO:0043565">
    <property type="term" value="F:sequence-specific DNA binding"/>
    <property type="evidence" value="ECO:0007669"/>
    <property type="project" value="InterPro"/>
</dbReference>
<dbReference type="PANTHER" id="PTHR43280:SF34">
    <property type="entry name" value="ARAC-FAMILY TRANSCRIPTIONAL REGULATOR"/>
    <property type="match status" value="1"/>
</dbReference>
<evidence type="ECO:0000256" key="1">
    <source>
        <dbReference type="ARBA" id="ARBA00023015"/>
    </source>
</evidence>
<dbReference type="InterPro" id="IPR020449">
    <property type="entry name" value="Tscrpt_reg_AraC-type_HTH"/>
</dbReference>
<dbReference type="SUPFAM" id="SSF46689">
    <property type="entry name" value="Homeodomain-like"/>
    <property type="match status" value="1"/>
</dbReference>
<reference evidence="5 6" key="1">
    <citation type="journal article" date="2014" name="Genome Announc.">
        <title>Draft genome sequences of the altered schaedler flora, a defined bacterial community from gnotobiotic mice.</title>
        <authorList>
            <person name="Wannemuehler M.J."/>
            <person name="Overstreet A.M."/>
            <person name="Ward D.V."/>
            <person name="Phillips G.J."/>
        </authorList>
    </citation>
    <scope>NUCLEOTIDE SEQUENCE [LARGE SCALE GENOMIC DNA]</scope>
    <source>
        <strain evidence="5 6">ASF492</strain>
    </source>
</reference>
<dbReference type="EMBL" id="AQFT01000089">
    <property type="protein sequence ID" value="EMZ25411.1"/>
    <property type="molecule type" value="Genomic_DNA"/>
</dbReference>
<dbReference type="HOGENOM" id="CLU_000445_88_0_9"/>
<dbReference type="InterPro" id="IPR009057">
    <property type="entry name" value="Homeodomain-like_sf"/>
</dbReference>
<dbReference type="Pfam" id="PF12833">
    <property type="entry name" value="HTH_18"/>
    <property type="match status" value="1"/>
</dbReference>
<dbReference type="InterPro" id="IPR018060">
    <property type="entry name" value="HTH_AraC"/>
</dbReference>
<dbReference type="InterPro" id="IPR014710">
    <property type="entry name" value="RmlC-like_jellyroll"/>
</dbReference>
<feature type="domain" description="HTH araC/xylS-type" evidence="4">
    <location>
        <begin position="221"/>
        <end position="318"/>
    </location>
</feature>
<evidence type="ECO:0000313" key="6">
    <source>
        <dbReference type="Proteomes" id="UP000012589"/>
    </source>
</evidence>
<dbReference type="PRINTS" id="PR00032">
    <property type="entry name" value="HTHARAC"/>
</dbReference>
<gene>
    <name evidence="5" type="ORF">C823_02893</name>
</gene>
<dbReference type="AlphaFoldDB" id="N2AB27"/>
<dbReference type="eggNOG" id="COG2207">
    <property type="taxonomic scope" value="Bacteria"/>
</dbReference>
<dbReference type="STRING" id="1235802.C823_02893"/>
<dbReference type="GO" id="GO:0003700">
    <property type="term" value="F:DNA-binding transcription factor activity"/>
    <property type="evidence" value="ECO:0007669"/>
    <property type="project" value="InterPro"/>
</dbReference>
<dbReference type="Gene3D" id="1.10.10.60">
    <property type="entry name" value="Homeodomain-like"/>
    <property type="match status" value="2"/>
</dbReference>
<dbReference type="SMART" id="SM00342">
    <property type="entry name" value="HTH_ARAC"/>
    <property type="match status" value="1"/>
</dbReference>
<protein>
    <recommendedName>
        <fullName evidence="4">HTH araC/xylS-type domain-containing protein</fullName>
    </recommendedName>
</protein>
<keyword evidence="1" id="KW-0805">Transcription regulation</keyword>
<dbReference type="SUPFAM" id="SSF51215">
    <property type="entry name" value="Regulatory protein AraC"/>
    <property type="match status" value="1"/>
</dbReference>
<accession>N2AB27</accession>
<dbReference type="Proteomes" id="UP000012589">
    <property type="component" value="Unassembled WGS sequence"/>
</dbReference>
<evidence type="ECO:0000259" key="4">
    <source>
        <dbReference type="PROSITE" id="PS01124"/>
    </source>
</evidence>
<dbReference type="eggNOG" id="COG1917">
    <property type="taxonomic scope" value="Bacteria"/>
</dbReference>
<evidence type="ECO:0000313" key="5">
    <source>
        <dbReference type="EMBL" id="EMZ25411.1"/>
    </source>
</evidence>
<dbReference type="InterPro" id="IPR003313">
    <property type="entry name" value="AraC-bd"/>
</dbReference>
<evidence type="ECO:0000256" key="3">
    <source>
        <dbReference type="ARBA" id="ARBA00023163"/>
    </source>
</evidence>
<evidence type="ECO:0000256" key="2">
    <source>
        <dbReference type="ARBA" id="ARBA00023125"/>
    </source>
</evidence>
<keyword evidence="2" id="KW-0238">DNA-binding</keyword>
<comment type="caution">
    <text evidence="5">The sequence shown here is derived from an EMBL/GenBank/DDBJ whole genome shotgun (WGS) entry which is preliminary data.</text>
</comment>
<dbReference type="Pfam" id="PF02311">
    <property type="entry name" value="AraC_binding"/>
    <property type="match status" value="1"/>
</dbReference>
<dbReference type="Gene3D" id="2.60.120.10">
    <property type="entry name" value="Jelly Rolls"/>
    <property type="match status" value="1"/>
</dbReference>
<dbReference type="InterPro" id="IPR037923">
    <property type="entry name" value="HTH-like"/>
</dbReference>
<sequence length="327" mass="38473">MDQWLFEQLQKITPEEQNYLDGDEQVNRDIYTKTKGFEIDSQLFLKQKKLVTVRRHSRFIEFPEHRHNYIEIVYVCAGTLTHYMEGKALTMRPGDLLLMNQHVKHSVKRAAIGDIGINFIALPEFFDIPIQMMRRQNVIADFLLGTLRQNHTVPQYLLFRLNGQRHISNLMENMIASMAGESENEDVINQYSMGLVFLYLLNHMDKLAHNSSQNYEDVVIQATLKYIDTQYRTAVLSHIAEDFNQSLSSVSRLIKKNTGYTFVELLMRKRFQKALMFLVETELPVEKIAANIGYENQSYFYRQFKARYGMTPSQYRQEHKHDAQIRI</sequence>
<dbReference type="PATRIC" id="fig|1235802.3.peg.3057"/>
<dbReference type="OrthoDB" id="9816335at2"/>
<name>N2AB27_9FIRM</name>
<dbReference type="PROSITE" id="PS01124">
    <property type="entry name" value="HTH_ARAC_FAMILY_2"/>
    <property type="match status" value="1"/>
</dbReference>
<keyword evidence="6" id="KW-1185">Reference proteome</keyword>
<dbReference type="PANTHER" id="PTHR43280">
    <property type="entry name" value="ARAC-FAMILY TRANSCRIPTIONAL REGULATOR"/>
    <property type="match status" value="1"/>
</dbReference>
<organism evidence="5 6">
    <name type="scientific">Eubacterium plexicaudatum ASF492</name>
    <dbReference type="NCBI Taxonomy" id="1235802"/>
    <lineage>
        <taxon>Bacteria</taxon>
        <taxon>Bacillati</taxon>
        <taxon>Bacillota</taxon>
        <taxon>Clostridia</taxon>
        <taxon>Eubacteriales</taxon>
        <taxon>Eubacteriaceae</taxon>
        <taxon>Eubacterium</taxon>
    </lineage>
</organism>
<keyword evidence="3" id="KW-0804">Transcription</keyword>